<keyword evidence="2" id="KW-1185">Reference proteome</keyword>
<name>A0AAD7JSS3_9AGAR</name>
<evidence type="ECO:0000313" key="2">
    <source>
        <dbReference type="Proteomes" id="UP001215280"/>
    </source>
</evidence>
<dbReference type="Proteomes" id="UP001215280">
    <property type="component" value="Unassembled WGS sequence"/>
</dbReference>
<accession>A0AAD7JSS3</accession>
<comment type="caution">
    <text evidence="1">The sequence shown here is derived from an EMBL/GenBank/DDBJ whole genome shotgun (WGS) entry which is preliminary data.</text>
</comment>
<protein>
    <submittedName>
        <fullName evidence="1">Uncharacterized protein</fullName>
    </submittedName>
</protein>
<reference evidence="1" key="1">
    <citation type="submission" date="2023-03" db="EMBL/GenBank/DDBJ databases">
        <title>Massive genome expansion in bonnet fungi (Mycena s.s.) driven by repeated elements and novel gene families across ecological guilds.</title>
        <authorList>
            <consortium name="Lawrence Berkeley National Laboratory"/>
            <person name="Harder C.B."/>
            <person name="Miyauchi S."/>
            <person name="Viragh M."/>
            <person name="Kuo A."/>
            <person name="Thoen E."/>
            <person name="Andreopoulos B."/>
            <person name="Lu D."/>
            <person name="Skrede I."/>
            <person name="Drula E."/>
            <person name="Henrissat B."/>
            <person name="Morin E."/>
            <person name="Kohler A."/>
            <person name="Barry K."/>
            <person name="LaButti K."/>
            <person name="Morin E."/>
            <person name="Salamov A."/>
            <person name="Lipzen A."/>
            <person name="Mereny Z."/>
            <person name="Hegedus B."/>
            <person name="Baldrian P."/>
            <person name="Stursova M."/>
            <person name="Weitz H."/>
            <person name="Taylor A."/>
            <person name="Grigoriev I.V."/>
            <person name="Nagy L.G."/>
            <person name="Martin F."/>
            <person name="Kauserud H."/>
        </authorList>
    </citation>
    <scope>NUCLEOTIDE SEQUENCE</scope>
    <source>
        <strain evidence="1">CBHHK188m</strain>
    </source>
</reference>
<sequence length="314" mass="35498">MAFHKENPNVIEDFEWDSWDRLRSGQNYPANLLRLSSPVGYLVLDRNTARFSGSHKQEFVRDTSRKDTGKHSLTHREAMLVFQTFQFEPQLHPNFTELWSGLRVKSGNMCEASRQFFPTRAIRRLDEAPRRHHQRWAAMRLCALRAFPIKFPALYDLAYFVLKSGRPKAFGCNGGQRLIGRKVKQSSGMKSGHQVGAPNYFVQSWGSNRDVRNTLINKPAALILRPAQQLNMGRLLACQHGEQRGSSFGVGFLAEQLSVHFCWPRVNQHGEQRGFSGHSTAASLCTGAPTYRHHMLLGATGIKKSPPPNAKMVA</sequence>
<gene>
    <name evidence="1" type="ORF">DFH07DRAFT_768262</name>
</gene>
<organism evidence="1 2">
    <name type="scientific">Mycena maculata</name>
    <dbReference type="NCBI Taxonomy" id="230809"/>
    <lineage>
        <taxon>Eukaryota</taxon>
        <taxon>Fungi</taxon>
        <taxon>Dikarya</taxon>
        <taxon>Basidiomycota</taxon>
        <taxon>Agaricomycotina</taxon>
        <taxon>Agaricomycetes</taxon>
        <taxon>Agaricomycetidae</taxon>
        <taxon>Agaricales</taxon>
        <taxon>Marasmiineae</taxon>
        <taxon>Mycenaceae</taxon>
        <taxon>Mycena</taxon>
    </lineage>
</organism>
<dbReference type="AlphaFoldDB" id="A0AAD7JSS3"/>
<proteinExistence type="predicted"/>
<dbReference type="EMBL" id="JARJLG010000021">
    <property type="protein sequence ID" value="KAJ7771294.1"/>
    <property type="molecule type" value="Genomic_DNA"/>
</dbReference>
<evidence type="ECO:0000313" key="1">
    <source>
        <dbReference type="EMBL" id="KAJ7771294.1"/>
    </source>
</evidence>